<organism evidence="2 3">
    <name type="scientific">Streptomyces chiangmaiensis</name>
    <dbReference type="NCBI Taxonomy" id="766497"/>
    <lineage>
        <taxon>Bacteria</taxon>
        <taxon>Bacillati</taxon>
        <taxon>Actinomycetota</taxon>
        <taxon>Actinomycetes</taxon>
        <taxon>Kitasatosporales</taxon>
        <taxon>Streptomycetaceae</taxon>
        <taxon>Streptomyces</taxon>
    </lineage>
</organism>
<keyword evidence="1" id="KW-0812">Transmembrane</keyword>
<feature type="transmembrane region" description="Helical" evidence="1">
    <location>
        <begin position="102"/>
        <end position="124"/>
    </location>
</feature>
<dbReference type="EMBL" id="JAYWVC010000112">
    <property type="protein sequence ID" value="MED7825524.1"/>
    <property type="molecule type" value="Genomic_DNA"/>
</dbReference>
<keyword evidence="3" id="KW-1185">Reference proteome</keyword>
<feature type="transmembrane region" description="Helical" evidence="1">
    <location>
        <begin position="78"/>
        <end position="96"/>
    </location>
</feature>
<keyword evidence="1" id="KW-0472">Membrane</keyword>
<name>A0ABU7FN83_9ACTN</name>
<gene>
    <name evidence="2" type="ORF">VXC91_26970</name>
</gene>
<comment type="caution">
    <text evidence="2">The sequence shown here is derived from an EMBL/GenBank/DDBJ whole genome shotgun (WGS) entry which is preliminary data.</text>
</comment>
<dbReference type="InterPro" id="IPR047928">
    <property type="entry name" value="Perm_prefix_1"/>
</dbReference>
<dbReference type="NCBIfam" id="NF038403">
    <property type="entry name" value="perm_prefix_1"/>
    <property type="match status" value="1"/>
</dbReference>
<feature type="transmembrane region" description="Helical" evidence="1">
    <location>
        <begin position="136"/>
        <end position="158"/>
    </location>
</feature>
<sequence length="191" mass="20026">MSTHHLIDAYLGSLHHRLPADVVSELADGLVETYEHYRDQGLTPDAAARAAIADFGSPNLIVADFAETAPGRRIARTLLFTGPLVGACWAAALLTTQPWPPLVLAVVRVAAPTALFAVVVLLVVALRGPYRRIRAAAFAASAGLVIVDTVALITLAVLALPFTGFVLCAATASALRITLAMRVIPRLTTAG</sequence>
<dbReference type="RefSeq" id="WP_329509934.1">
    <property type="nucleotide sequence ID" value="NZ_BAAAYZ010000132.1"/>
</dbReference>
<dbReference type="Proteomes" id="UP001333996">
    <property type="component" value="Unassembled WGS sequence"/>
</dbReference>
<proteinExistence type="predicted"/>
<evidence type="ECO:0000313" key="2">
    <source>
        <dbReference type="EMBL" id="MED7825524.1"/>
    </source>
</evidence>
<protein>
    <submittedName>
        <fullName evidence="2">Permease prefix domain 1-containing protein</fullName>
    </submittedName>
</protein>
<evidence type="ECO:0000313" key="3">
    <source>
        <dbReference type="Proteomes" id="UP001333996"/>
    </source>
</evidence>
<reference evidence="2" key="1">
    <citation type="submission" date="2024-01" db="EMBL/GenBank/DDBJ databases">
        <title>First draft genome sequence data of TA4-1, the type strain of Gram-positive actinobacterium Streptomyces chiangmaiensis.</title>
        <authorList>
            <person name="Yasawong M."/>
            <person name="Nantapong N."/>
        </authorList>
    </citation>
    <scope>NUCLEOTIDE SEQUENCE</scope>
    <source>
        <strain evidence="2">TA4-1</strain>
    </source>
</reference>
<keyword evidence="1" id="KW-1133">Transmembrane helix</keyword>
<accession>A0ABU7FN83</accession>
<evidence type="ECO:0000256" key="1">
    <source>
        <dbReference type="SAM" id="Phobius"/>
    </source>
</evidence>